<feature type="region of interest" description="Disordered" evidence="10">
    <location>
        <begin position="1013"/>
        <end position="1052"/>
    </location>
</feature>
<dbReference type="FunFam" id="1.20.120.1080:FF:000011">
    <property type="entry name" value="DExH-box ATP-dependent RNA helicase DExH6"/>
    <property type="match status" value="1"/>
</dbReference>
<comment type="caution">
    <text evidence="14">The sequence shown here is derived from an EMBL/GenBank/DDBJ whole genome shotgun (WGS) entry which is preliminary data.</text>
</comment>
<dbReference type="PROSITE" id="PS51061">
    <property type="entry name" value="R3H"/>
    <property type="match status" value="1"/>
</dbReference>
<dbReference type="InterPro" id="IPR014001">
    <property type="entry name" value="Helicase_ATP-bd"/>
</dbReference>
<dbReference type="PROSITE" id="PS51194">
    <property type="entry name" value="HELICASE_CTER"/>
    <property type="match status" value="1"/>
</dbReference>
<dbReference type="CDD" id="cd17917">
    <property type="entry name" value="DEXHc_RHA-like"/>
    <property type="match status" value="1"/>
</dbReference>
<keyword evidence="3" id="KW-0378">Hydrolase</keyword>
<dbReference type="Gene3D" id="1.25.40.20">
    <property type="entry name" value="Ankyrin repeat-containing domain"/>
    <property type="match status" value="1"/>
</dbReference>
<dbReference type="Pfam" id="PF00270">
    <property type="entry name" value="DEAD"/>
    <property type="match status" value="1"/>
</dbReference>
<dbReference type="Pfam" id="PF04408">
    <property type="entry name" value="WHD_HA2"/>
    <property type="match status" value="1"/>
</dbReference>
<name>A0ABD2YUZ1_9GENT</name>
<feature type="domain" description="Helicase C-terminal" evidence="13">
    <location>
        <begin position="560"/>
        <end position="734"/>
    </location>
</feature>
<gene>
    <name evidence="14" type="ORF">ACH5RR_029438</name>
</gene>
<keyword evidence="7" id="KW-0539">Nucleus</keyword>
<feature type="region of interest" description="Disordered" evidence="10">
    <location>
        <begin position="1"/>
        <end position="33"/>
    </location>
</feature>
<evidence type="ECO:0000256" key="2">
    <source>
        <dbReference type="ARBA" id="ARBA00022741"/>
    </source>
</evidence>
<dbReference type="GO" id="GO:0003723">
    <property type="term" value="F:RNA binding"/>
    <property type="evidence" value="ECO:0007669"/>
    <property type="project" value="UniProtKB-KW"/>
</dbReference>
<dbReference type="Pfam" id="PF07717">
    <property type="entry name" value="OB_NTP_bind"/>
    <property type="match status" value="1"/>
</dbReference>
<dbReference type="InterPro" id="IPR027417">
    <property type="entry name" value="P-loop_NTPase"/>
</dbReference>
<feature type="compositionally biased region" description="Basic and acidic residues" evidence="10">
    <location>
        <begin position="1038"/>
        <end position="1051"/>
    </location>
</feature>
<organism evidence="14 15">
    <name type="scientific">Cinchona calisaya</name>
    <dbReference type="NCBI Taxonomy" id="153742"/>
    <lineage>
        <taxon>Eukaryota</taxon>
        <taxon>Viridiplantae</taxon>
        <taxon>Streptophyta</taxon>
        <taxon>Embryophyta</taxon>
        <taxon>Tracheophyta</taxon>
        <taxon>Spermatophyta</taxon>
        <taxon>Magnoliopsida</taxon>
        <taxon>eudicotyledons</taxon>
        <taxon>Gunneridae</taxon>
        <taxon>Pentapetalae</taxon>
        <taxon>asterids</taxon>
        <taxon>lamiids</taxon>
        <taxon>Gentianales</taxon>
        <taxon>Rubiaceae</taxon>
        <taxon>Cinchonoideae</taxon>
        <taxon>Cinchoneae</taxon>
        <taxon>Cinchona</taxon>
    </lineage>
</organism>
<dbReference type="Gene3D" id="1.20.120.1080">
    <property type="match status" value="1"/>
</dbReference>
<dbReference type="SUPFAM" id="SSF82708">
    <property type="entry name" value="R3H domain"/>
    <property type="match status" value="1"/>
</dbReference>
<dbReference type="SMART" id="SM00490">
    <property type="entry name" value="HELICc"/>
    <property type="match status" value="1"/>
</dbReference>
<dbReference type="Gene3D" id="3.40.50.300">
    <property type="entry name" value="P-loop containing nucleotide triphosphate hydrolases"/>
    <property type="match status" value="2"/>
</dbReference>
<evidence type="ECO:0000259" key="11">
    <source>
        <dbReference type="PROSITE" id="PS51061"/>
    </source>
</evidence>
<keyword evidence="5" id="KW-0067">ATP-binding</keyword>
<dbReference type="FunFam" id="3.30.1370.50:FF:000002">
    <property type="entry name" value="Immunoglobulin mu DNA-binding protein 2"/>
    <property type="match status" value="1"/>
</dbReference>
<dbReference type="SMART" id="SM00487">
    <property type="entry name" value="DEXDc"/>
    <property type="match status" value="1"/>
</dbReference>
<accession>A0ABD2YUZ1</accession>
<dbReference type="EMBL" id="JBJUIK010000012">
    <property type="protein sequence ID" value="KAL3510037.1"/>
    <property type="molecule type" value="Genomic_DNA"/>
</dbReference>
<dbReference type="Proteomes" id="UP001630127">
    <property type="component" value="Unassembled WGS sequence"/>
</dbReference>
<dbReference type="Gene3D" id="3.30.1370.50">
    <property type="entry name" value="R3H-like domain"/>
    <property type="match status" value="1"/>
</dbReference>
<dbReference type="CDD" id="cd18791">
    <property type="entry name" value="SF2_C_RHA"/>
    <property type="match status" value="1"/>
</dbReference>
<dbReference type="FunFam" id="3.40.50.300:FF:000860">
    <property type="entry name" value="DExH-box ATP-dependent RNA helicase DExH6"/>
    <property type="match status" value="1"/>
</dbReference>
<evidence type="ECO:0008006" key="16">
    <source>
        <dbReference type="Google" id="ProtNLM"/>
    </source>
</evidence>
<dbReference type="GO" id="GO:0005524">
    <property type="term" value="F:ATP binding"/>
    <property type="evidence" value="ECO:0007669"/>
    <property type="project" value="UniProtKB-KW"/>
</dbReference>
<proteinExistence type="inferred from homology"/>
<evidence type="ECO:0000313" key="14">
    <source>
        <dbReference type="EMBL" id="KAL3510037.1"/>
    </source>
</evidence>
<keyword evidence="15" id="KW-1185">Reference proteome</keyword>
<dbReference type="PANTHER" id="PTHR18934:SF213">
    <property type="entry name" value="3'-5' RNA HELICASE YTHDC2"/>
    <property type="match status" value="1"/>
</dbReference>
<dbReference type="InterPro" id="IPR007502">
    <property type="entry name" value="Helicase-assoc_dom"/>
</dbReference>
<evidence type="ECO:0000259" key="12">
    <source>
        <dbReference type="PROSITE" id="PS51192"/>
    </source>
</evidence>
<sequence>MASSAGAGLAAEVSTQASSGKKKQKNGRQREDANISEVTRIKISLILEQFLASNDLVHTFEGNLTNRERAVVHTLCRKMGVKSRSSGHGEQRHVSVYKTKKKVDNMNGKENLTSFTFSRGAEDVLRDIFIRYPPGDEESQYVAENLKEKEKDDKVRRKKDDIFSKPMLNKSEIVKKVEAVNSRVEKNQNLRQITEGRLKLPIASFEDIIKATVESHQVVLISGDTGCGKTTQVPQFLLDHMWGKGETCKIVCTQPRRISATSVAERISTERGENVGDTVGYKIRMECKGGKHSSIVFCTNGVLLRVLVSKGRERMGKNHSKKVARDEVSDITHIIVDEIHERDRYSDFMLAILRDMLPSYPHLRLVLMSATIDADRFSNYFGGCPIIRVPGFTYPVKTFYLEDVLSTVKSNKNNYLHCPSDGNVTEESTLAEEYKIALDEAITLALSSDELDPLRDLISSEVGQKILNYQHSSGITPLMIFAGKGSVGDICMLLSLGADCHLRANDGMTALDWAHRESQGETAEILEKHMEKSFSNSEEVQHLLDNYLSSIDPELIDDVLIEQLLKRICSDSQDGAILIFFPGWDDINRTRERLLSSTFFRDSTKFVIISLHSMVPSVEQKKVFKRPPPGCRKLILSTNIAETAVTIDDVVYVIDSGRMKEKSYDPYNNVSTLQSSWISKASAKQREGRAGRCQPGICYHLYSKLRAVSLPDFQVPEIKRMPIEELCLQVKLIDPNCKIEDFLRKTLDPPVYETIQNAIVVLQDIGALSVDEQLTELGKKLGSLPVHPLTSKMLFIAILFNCLDPALTLACASDYRDPFTLPMLPNDKKRAAAAKSELASLYGGLSDQLAVVAAFECWKCAKERGQEARFCSQYFVSSSTMNMISRMRKQLQSELLKNGFLLGDESCLSLNAHDPGILRAVLVAGLYPMVGRLLPPLKGGKRSVVETAGGDKVRLHPHSTNFKLTFKKCNNRPLIAYDEITRGDGGLHIRNCSIIGPLPLLLLATEIVVAPGNEDEVDDNNDESDYGDSDDDTDEDKMENHHGSDVQHGEKIMSSPDNRVKVIVDRWIPFESKALDVAQIYCLRERLSSAILFKVTNPGKVLPEMLGASINAIACILSYDGMSGISFPVEAVEMLTSMVDTTVIGQSGPGRRKGIDQNSNSFLKSLISTGKNQNCVSNYQKVRISGSAVLRNCNSPSNHHQPSSQGLTISGHGSAMYGARISREDHPKRPRGNGP</sequence>
<dbReference type="InterPro" id="IPR001650">
    <property type="entry name" value="Helicase_C-like"/>
</dbReference>
<dbReference type="GO" id="GO:0016787">
    <property type="term" value="F:hydrolase activity"/>
    <property type="evidence" value="ECO:0007669"/>
    <property type="project" value="UniProtKB-KW"/>
</dbReference>
<dbReference type="InterPro" id="IPR048333">
    <property type="entry name" value="HA2_WH"/>
</dbReference>
<evidence type="ECO:0000256" key="3">
    <source>
        <dbReference type="ARBA" id="ARBA00022801"/>
    </source>
</evidence>
<evidence type="ECO:0000256" key="6">
    <source>
        <dbReference type="ARBA" id="ARBA00022884"/>
    </source>
</evidence>
<feature type="domain" description="R3H" evidence="11">
    <location>
        <begin position="37"/>
        <end position="100"/>
    </location>
</feature>
<dbReference type="GO" id="GO:0003724">
    <property type="term" value="F:RNA helicase activity"/>
    <property type="evidence" value="ECO:0007669"/>
    <property type="project" value="UniProtKB-EC"/>
</dbReference>
<dbReference type="SMART" id="SM00393">
    <property type="entry name" value="R3H"/>
    <property type="match status" value="1"/>
</dbReference>
<dbReference type="FunFam" id="3.40.50.300:FF:000526">
    <property type="entry name" value="DExH-box ATP-dependent RNA helicase DExH3"/>
    <property type="match status" value="1"/>
</dbReference>
<evidence type="ECO:0000256" key="1">
    <source>
        <dbReference type="ARBA" id="ARBA00004123"/>
    </source>
</evidence>
<comment type="similarity">
    <text evidence="9">Belongs to the DExH box helicase family.</text>
</comment>
<dbReference type="InterPro" id="IPR011545">
    <property type="entry name" value="DEAD/DEAH_box_helicase_dom"/>
</dbReference>
<reference evidence="14 15" key="1">
    <citation type="submission" date="2024-11" db="EMBL/GenBank/DDBJ databases">
        <title>A near-complete genome assembly of Cinchona calisaya.</title>
        <authorList>
            <person name="Lian D.C."/>
            <person name="Zhao X.W."/>
            <person name="Wei L."/>
        </authorList>
    </citation>
    <scope>NUCLEOTIDE SEQUENCE [LARGE SCALE GENOMIC DNA]</scope>
    <source>
        <tissue evidence="14">Nenye</tissue>
    </source>
</reference>
<keyword evidence="2" id="KW-0547">Nucleotide-binding</keyword>
<dbReference type="Pfam" id="PF00271">
    <property type="entry name" value="Helicase_C"/>
    <property type="match status" value="1"/>
</dbReference>
<dbReference type="GO" id="GO:0005634">
    <property type="term" value="C:nucleus"/>
    <property type="evidence" value="ECO:0007669"/>
    <property type="project" value="UniProtKB-SubCell"/>
</dbReference>
<evidence type="ECO:0000256" key="5">
    <source>
        <dbReference type="ARBA" id="ARBA00022840"/>
    </source>
</evidence>
<evidence type="ECO:0000256" key="7">
    <source>
        <dbReference type="ARBA" id="ARBA00023242"/>
    </source>
</evidence>
<evidence type="ECO:0000256" key="4">
    <source>
        <dbReference type="ARBA" id="ARBA00022806"/>
    </source>
</evidence>
<dbReference type="SUPFAM" id="SSF52540">
    <property type="entry name" value="P-loop containing nucleoside triphosphate hydrolases"/>
    <property type="match status" value="2"/>
</dbReference>
<dbReference type="AlphaFoldDB" id="A0ABD2YUZ1"/>
<dbReference type="SMART" id="SM00847">
    <property type="entry name" value="HA2"/>
    <property type="match status" value="1"/>
</dbReference>
<dbReference type="GO" id="GO:0003677">
    <property type="term" value="F:DNA binding"/>
    <property type="evidence" value="ECO:0007669"/>
    <property type="project" value="UniProtKB-ARBA"/>
</dbReference>
<evidence type="ECO:0000259" key="13">
    <source>
        <dbReference type="PROSITE" id="PS51194"/>
    </source>
</evidence>
<dbReference type="PANTHER" id="PTHR18934">
    <property type="entry name" value="ATP-DEPENDENT RNA HELICASE"/>
    <property type="match status" value="1"/>
</dbReference>
<evidence type="ECO:0000313" key="15">
    <source>
        <dbReference type="Proteomes" id="UP001630127"/>
    </source>
</evidence>
<comment type="subcellular location">
    <subcellularLocation>
        <location evidence="1">Nucleus</location>
    </subcellularLocation>
</comment>
<evidence type="ECO:0000256" key="8">
    <source>
        <dbReference type="ARBA" id="ARBA00047984"/>
    </source>
</evidence>
<feature type="domain" description="Helicase ATP-binding" evidence="12">
    <location>
        <begin position="210"/>
        <end position="390"/>
    </location>
</feature>
<dbReference type="Pfam" id="PF01424">
    <property type="entry name" value="R3H"/>
    <property type="match status" value="1"/>
</dbReference>
<protein>
    <recommendedName>
        <fullName evidence="16">RNA helicase</fullName>
    </recommendedName>
</protein>
<keyword evidence="4" id="KW-0347">Helicase</keyword>
<dbReference type="PROSITE" id="PS51192">
    <property type="entry name" value="HELICASE_ATP_BIND_1"/>
    <property type="match status" value="1"/>
</dbReference>
<dbReference type="InterPro" id="IPR011709">
    <property type="entry name" value="DEAD-box_helicase_OB_fold"/>
</dbReference>
<dbReference type="Pfam" id="PF21010">
    <property type="entry name" value="HA2_C"/>
    <property type="match status" value="1"/>
</dbReference>
<evidence type="ECO:0000256" key="9">
    <source>
        <dbReference type="ARBA" id="ARBA00060772"/>
    </source>
</evidence>
<evidence type="ECO:0000256" key="10">
    <source>
        <dbReference type="SAM" id="MobiDB-lite"/>
    </source>
</evidence>
<dbReference type="InterPro" id="IPR036867">
    <property type="entry name" value="R3H_dom_sf"/>
</dbReference>
<dbReference type="SUPFAM" id="SSF48403">
    <property type="entry name" value="Ankyrin repeat"/>
    <property type="match status" value="1"/>
</dbReference>
<feature type="compositionally biased region" description="Acidic residues" evidence="10">
    <location>
        <begin position="1013"/>
        <end position="1037"/>
    </location>
</feature>
<comment type="catalytic activity">
    <reaction evidence="8">
        <text>ATP + H2O = ADP + phosphate + H(+)</text>
        <dbReference type="Rhea" id="RHEA:13065"/>
        <dbReference type="ChEBI" id="CHEBI:15377"/>
        <dbReference type="ChEBI" id="CHEBI:15378"/>
        <dbReference type="ChEBI" id="CHEBI:30616"/>
        <dbReference type="ChEBI" id="CHEBI:43474"/>
        <dbReference type="ChEBI" id="CHEBI:456216"/>
        <dbReference type="EC" id="3.6.4.13"/>
    </reaction>
</comment>
<keyword evidence="6" id="KW-0694">RNA-binding</keyword>
<dbReference type="InterPro" id="IPR001374">
    <property type="entry name" value="R3H_dom"/>
</dbReference>
<dbReference type="InterPro" id="IPR036770">
    <property type="entry name" value="Ankyrin_rpt-contain_sf"/>
</dbReference>